<dbReference type="InterPro" id="IPR050303">
    <property type="entry name" value="GatZ_KbaZ_carbometab"/>
</dbReference>
<dbReference type="GeneID" id="97031635"/>
<organism evidence="2 3">
    <name type="scientific">Helcococcus ovis</name>
    <dbReference type="NCBI Taxonomy" id="72026"/>
    <lineage>
        <taxon>Bacteria</taxon>
        <taxon>Bacillati</taxon>
        <taxon>Bacillota</taxon>
        <taxon>Tissierellia</taxon>
        <taxon>Tissierellales</taxon>
        <taxon>Peptoniphilaceae</taxon>
        <taxon>Helcococcus</taxon>
    </lineage>
</organism>
<dbReference type="GO" id="GO:0005886">
    <property type="term" value="C:plasma membrane"/>
    <property type="evidence" value="ECO:0007669"/>
    <property type="project" value="TreeGrafter"/>
</dbReference>
<keyword evidence="1" id="KW-0812">Transmembrane</keyword>
<feature type="transmembrane region" description="Helical" evidence="1">
    <location>
        <begin position="226"/>
        <end position="243"/>
    </location>
</feature>
<accession>A0A4R9C3I4</accession>
<comment type="caution">
    <text evidence="2">The sequence shown here is derived from an EMBL/GenBank/DDBJ whole genome shotgun (WGS) entry which is preliminary data.</text>
</comment>
<keyword evidence="1" id="KW-0472">Membrane</keyword>
<keyword evidence="1" id="KW-1133">Transmembrane helix</keyword>
<feature type="transmembrane region" description="Helical" evidence="1">
    <location>
        <begin position="250"/>
        <end position="270"/>
    </location>
</feature>
<dbReference type="OrthoDB" id="9795582at2"/>
<dbReference type="PANTHER" id="PTHR32502">
    <property type="entry name" value="N-ACETYLGALACTOSAMINE PERMEASE II COMPONENT-RELATED"/>
    <property type="match status" value="1"/>
</dbReference>
<dbReference type="PANTHER" id="PTHR32502:SF23">
    <property type="entry name" value="TRANSPORT PROTEIN, PTS SYSTEM"/>
    <property type="match status" value="1"/>
</dbReference>
<reference evidence="2 3" key="1">
    <citation type="submission" date="2019-01" db="EMBL/GenBank/DDBJ databases">
        <title>Draft Genome Sequences of Helcococcus ovis Strains Isolated from the Uterus and Vagina of Dairy Cows with Metritis.</title>
        <authorList>
            <person name="Cunha F."/>
            <person name="Jeon S.J."/>
            <person name="Kutzer P."/>
            <person name="Galvao K.N."/>
        </authorList>
    </citation>
    <scope>NUCLEOTIDE SEQUENCE [LARGE SCALE GENOMIC DNA]</scope>
    <source>
        <strain evidence="2 3">KG-37</strain>
    </source>
</reference>
<dbReference type="Proteomes" id="UP000297454">
    <property type="component" value="Unassembled WGS sequence"/>
</dbReference>
<feature type="transmembrane region" description="Helical" evidence="1">
    <location>
        <begin position="103"/>
        <end position="126"/>
    </location>
</feature>
<dbReference type="EMBL" id="SCFR01000008">
    <property type="protein sequence ID" value="TFF66630.1"/>
    <property type="molecule type" value="Genomic_DNA"/>
</dbReference>
<feature type="transmembrane region" description="Helical" evidence="1">
    <location>
        <begin position="174"/>
        <end position="195"/>
    </location>
</feature>
<sequence length="271" mass="29748">MTGSKWTLKDYIKTGLRGFFLQNGFNYSNFQGLGYANMLYPALKKKYGNDKDKLCEVLKDNCEFYNTNPHFVPFITSMHMVMLENDRTDEEIRGIKMALMGPLAGIGDSLSQFMIAPLMSTIAASLAGQGLILGPILFFVAINAILTIIKILNATYGYKVGTSIIDKMSDKMATVSRVANIIGVTVIAGLAATFVKINIPIQLAAGKVEQGVKQQILSIQGMMDKIAPALLPILFTFFIYWLIKNKKWSTYKLVLLIVAIGILGSVTGILA</sequence>
<dbReference type="AlphaFoldDB" id="A0A4R9C3I4"/>
<dbReference type="PROSITE" id="PS51108">
    <property type="entry name" value="PTS_EIID"/>
    <property type="match status" value="1"/>
</dbReference>
<dbReference type="Pfam" id="PF03613">
    <property type="entry name" value="EIID-AGA"/>
    <property type="match status" value="1"/>
</dbReference>
<proteinExistence type="predicted"/>
<gene>
    <name evidence="2" type="ORF">EQF91_03280</name>
</gene>
<feature type="transmembrane region" description="Helical" evidence="1">
    <location>
        <begin position="132"/>
        <end position="153"/>
    </location>
</feature>
<dbReference type="RefSeq" id="WP_134710941.1">
    <property type="nucleotide sequence ID" value="NZ_CP119081.1"/>
</dbReference>
<keyword evidence="3" id="KW-1185">Reference proteome</keyword>
<dbReference type="GO" id="GO:0009401">
    <property type="term" value="P:phosphoenolpyruvate-dependent sugar phosphotransferase system"/>
    <property type="evidence" value="ECO:0007669"/>
    <property type="project" value="InterPro"/>
</dbReference>
<name>A0A4R9C3I4_9FIRM</name>
<dbReference type="InterPro" id="IPR004704">
    <property type="entry name" value="PTS_IID_man"/>
</dbReference>
<evidence type="ECO:0000313" key="2">
    <source>
        <dbReference type="EMBL" id="TFF66630.1"/>
    </source>
</evidence>
<protein>
    <submittedName>
        <fullName evidence="2">PTS mannose/fructose/sorbose transporter family subunit IID</fullName>
    </submittedName>
</protein>
<evidence type="ECO:0000313" key="3">
    <source>
        <dbReference type="Proteomes" id="UP000297454"/>
    </source>
</evidence>
<evidence type="ECO:0000256" key="1">
    <source>
        <dbReference type="SAM" id="Phobius"/>
    </source>
</evidence>